<comment type="caution">
    <text evidence="1">The sequence shown here is derived from an EMBL/GenBank/DDBJ whole genome shotgun (WGS) entry which is preliminary data.</text>
</comment>
<gene>
    <name evidence="1" type="ORF">ACFFIP_12575</name>
</gene>
<sequence length="163" mass="18605">MKLPIEHRIGKASKFSKAEIDRFKKIVIDAGEVSENTFDGLLKKEPILLFIPDTENIKAVGALKVPNDSYKKKVFTNSISNEKSNTFSFELGWIVSLIPGNGKKLVEILSKVTDNIYATVREENNAMKHILEKYDFEKSGQSYKSDRDNYDIELYIKKKKNAL</sequence>
<keyword evidence="2" id="KW-1185">Reference proteome</keyword>
<evidence type="ECO:0000313" key="2">
    <source>
        <dbReference type="Proteomes" id="UP001589797"/>
    </source>
</evidence>
<reference evidence="1 2" key="1">
    <citation type="submission" date="2024-09" db="EMBL/GenBank/DDBJ databases">
        <authorList>
            <person name="Sun Q."/>
            <person name="Mori K."/>
        </authorList>
    </citation>
    <scope>NUCLEOTIDE SEQUENCE [LARGE SCALE GENOMIC DNA]</scope>
    <source>
        <strain evidence="1 2">CCM 7650</strain>
    </source>
</reference>
<name>A0ABV6FUK1_9BACT</name>
<dbReference type="EMBL" id="JBHLWI010000035">
    <property type="protein sequence ID" value="MFC0263518.1"/>
    <property type="molecule type" value="Genomic_DNA"/>
</dbReference>
<protein>
    <recommendedName>
        <fullName evidence="3">N-acetyltransferase domain-containing protein</fullName>
    </recommendedName>
</protein>
<evidence type="ECO:0000313" key="1">
    <source>
        <dbReference type="EMBL" id="MFC0263518.1"/>
    </source>
</evidence>
<accession>A0ABV6FUK1</accession>
<dbReference type="RefSeq" id="WP_382388004.1">
    <property type="nucleotide sequence ID" value="NZ_JBHLWI010000035.1"/>
</dbReference>
<dbReference type="Proteomes" id="UP001589797">
    <property type="component" value="Unassembled WGS sequence"/>
</dbReference>
<proteinExistence type="predicted"/>
<organism evidence="1 2">
    <name type="scientific">Fontibacter flavus</name>
    <dbReference type="NCBI Taxonomy" id="654838"/>
    <lineage>
        <taxon>Bacteria</taxon>
        <taxon>Pseudomonadati</taxon>
        <taxon>Bacteroidota</taxon>
        <taxon>Cytophagia</taxon>
        <taxon>Cytophagales</taxon>
        <taxon>Cyclobacteriaceae</taxon>
        <taxon>Fontibacter</taxon>
    </lineage>
</organism>
<evidence type="ECO:0008006" key="3">
    <source>
        <dbReference type="Google" id="ProtNLM"/>
    </source>
</evidence>